<dbReference type="EMBL" id="BSOW01000001">
    <property type="protein sequence ID" value="GLR83499.1"/>
    <property type="molecule type" value="Genomic_DNA"/>
</dbReference>
<comment type="subcellular location">
    <subcellularLocation>
        <location evidence="1">Cell membrane</location>
        <topology evidence="1">Multi-pass membrane protein</topology>
    </subcellularLocation>
</comment>
<dbReference type="RefSeq" id="WP_284260220.1">
    <property type="nucleotide sequence ID" value="NZ_BSOW01000001.1"/>
</dbReference>
<feature type="transmembrane region" description="Helical" evidence="5">
    <location>
        <begin position="315"/>
        <end position="332"/>
    </location>
</feature>
<protein>
    <submittedName>
        <fullName evidence="8">ABC transporter ATP-binding protein</fullName>
    </submittedName>
</protein>
<dbReference type="Gene3D" id="1.20.1560.10">
    <property type="entry name" value="ABC transporter type 1, transmembrane domain"/>
    <property type="match status" value="1"/>
</dbReference>
<dbReference type="PROSITE" id="PS50893">
    <property type="entry name" value="ABC_TRANSPORTER_2"/>
    <property type="match status" value="1"/>
</dbReference>
<organism evidence="8 9">
    <name type="scientific">Bradyrhizobium iriomotense</name>
    <dbReference type="NCBI Taxonomy" id="441950"/>
    <lineage>
        <taxon>Bacteria</taxon>
        <taxon>Pseudomonadati</taxon>
        <taxon>Pseudomonadota</taxon>
        <taxon>Alphaproteobacteria</taxon>
        <taxon>Hyphomicrobiales</taxon>
        <taxon>Nitrobacteraceae</taxon>
        <taxon>Bradyrhizobium</taxon>
    </lineage>
</organism>
<dbReference type="Proteomes" id="UP001156905">
    <property type="component" value="Unassembled WGS sequence"/>
</dbReference>
<feature type="domain" description="ABC transporter" evidence="6">
    <location>
        <begin position="493"/>
        <end position="731"/>
    </location>
</feature>
<evidence type="ECO:0000256" key="3">
    <source>
        <dbReference type="ARBA" id="ARBA00022989"/>
    </source>
</evidence>
<evidence type="ECO:0000256" key="4">
    <source>
        <dbReference type="ARBA" id="ARBA00023136"/>
    </source>
</evidence>
<keyword evidence="2 5" id="KW-0812">Transmembrane</keyword>
<sequence>MNEMLPPIARPAPPQASWSEAAWLERLEAIVGPQRRANSPLAAALPSLLVVLGWPGAVRSLAALLPSPDVPLSMEELEQLLSDLGFRVRQITARGTASDTIHLRTGSIVRRSGTVAIYLGQPNGKDSWLVGGRVEDNFAPVTGDRITAIEPDLDFHPVDEPRPRWFRNLFERVRDELFALGAMSTFINLAALAVSLYTMVVYSVVIPSGAAGSVWWIALFAVVVILGGWALRIGRQVVTSRMSSWVGTRIGEAAMRKMLSLPLDMSAKFGVQNNVIRMRSFESARQFLSGMGGANLIDYPFVAIFVLTIALMGGWLVFVPLVALSIYALLALPTADYVSSKSTAAGVAAARLDEMAGAAFMGISAFHHAGGGSQWLNRFADASREAAARNRDYAIAVARAQVMGQALTEFTVLATLCVGIVLVLEGLMHAGGLVAAMMLIWRITTPAQQAFGSLVRLRQVRNSVAQLDQLMMAPAEHPGVDIASPCGIASAMLTVERLYYRLDADQEAALNGVSFTVPAGARAAVVGPNAGGKTALLECLAGLRRPQSGRVLVNGRDIRQFDATEYRAWIGYVPQVVPALPMSVRDYLRLRLPTLTDQEAMDAFGRVLGRDWENIPAFACRAASVLDRQLNPFNEDHSELRLRYVVAFVAATLGDPAVLLLDGTGVSGDVLWDKRIENYLDSIRGRTTVIWSPYSTAHIQSSDQIVIMERGSVLHAGPAAQPAAKRPLARIG</sequence>
<evidence type="ECO:0000256" key="5">
    <source>
        <dbReference type="SAM" id="Phobius"/>
    </source>
</evidence>
<dbReference type="InterPro" id="IPR011527">
    <property type="entry name" value="ABC1_TM_dom"/>
</dbReference>
<accession>A0ABQ6AMM0</accession>
<evidence type="ECO:0000259" key="7">
    <source>
        <dbReference type="PROSITE" id="PS50929"/>
    </source>
</evidence>
<evidence type="ECO:0000259" key="6">
    <source>
        <dbReference type="PROSITE" id="PS50893"/>
    </source>
</evidence>
<name>A0ABQ6AMM0_9BRAD</name>
<dbReference type="SUPFAM" id="SSF90123">
    <property type="entry name" value="ABC transporter transmembrane region"/>
    <property type="match status" value="1"/>
</dbReference>
<keyword evidence="8" id="KW-0547">Nucleotide-binding</keyword>
<evidence type="ECO:0000256" key="1">
    <source>
        <dbReference type="ARBA" id="ARBA00004651"/>
    </source>
</evidence>
<dbReference type="PANTHER" id="PTHR24221:SF248">
    <property type="entry name" value="ABC TRANSPORTER TRANSMEMBRANE REGION"/>
    <property type="match status" value="1"/>
</dbReference>
<feature type="domain" description="ABC transmembrane type-1" evidence="7">
    <location>
        <begin position="178"/>
        <end position="459"/>
    </location>
</feature>
<dbReference type="InterPro" id="IPR036640">
    <property type="entry name" value="ABC1_TM_sf"/>
</dbReference>
<dbReference type="Gene3D" id="3.40.50.300">
    <property type="entry name" value="P-loop containing nucleotide triphosphate hydrolases"/>
    <property type="match status" value="1"/>
</dbReference>
<dbReference type="PANTHER" id="PTHR24221">
    <property type="entry name" value="ATP-BINDING CASSETTE SUB-FAMILY B"/>
    <property type="match status" value="1"/>
</dbReference>
<comment type="caution">
    <text evidence="8">The sequence shown here is derived from an EMBL/GenBank/DDBJ whole genome shotgun (WGS) entry which is preliminary data.</text>
</comment>
<dbReference type="GO" id="GO:0005524">
    <property type="term" value="F:ATP binding"/>
    <property type="evidence" value="ECO:0007669"/>
    <property type="project" value="UniProtKB-KW"/>
</dbReference>
<dbReference type="Pfam" id="PF00005">
    <property type="entry name" value="ABC_tran"/>
    <property type="match status" value="1"/>
</dbReference>
<keyword evidence="3 5" id="KW-1133">Transmembrane helix</keyword>
<feature type="transmembrane region" description="Helical" evidence="5">
    <location>
        <begin position="412"/>
        <end position="441"/>
    </location>
</feature>
<dbReference type="PROSITE" id="PS50929">
    <property type="entry name" value="ABC_TM1F"/>
    <property type="match status" value="1"/>
</dbReference>
<evidence type="ECO:0000313" key="9">
    <source>
        <dbReference type="Proteomes" id="UP001156905"/>
    </source>
</evidence>
<dbReference type="InterPro" id="IPR003439">
    <property type="entry name" value="ABC_transporter-like_ATP-bd"/>
</dbReference>
<keyword evidence="4 5" id="KW-0472">Membrane</keyword>
<gene>
    <name evidence="8" type="ORF">GCM10007857_02090</name>
</gene>
<feature type="transmembrane region" description="Helical" evidence="5">
    <location>
        <begin position="287"/>
        <end position="309"/>
    </location>
</feature>
<dbReference type="InterPro" id="IPR027417">
    <property type="entry name" value="P-loop_NTPase"/>
</dbReference>
<feature type="transmembrane region" description="Helical" evidence="5">
    <location>
        <begin position="177"/>
        <end position="202"/>
    </location>
</feature>
<evidence type="ECO:0000256" key="2">
    <source>
        <dbReference type="ARBA" id="ARBA00022692"/>
    </source>
</evidence>
<feature type="transmembrane region" description="Helical" evidence="5">
    <location>
        <begin position="214"/>
        <end position="234"/>
    </location>
</feature>
<dbReference type="Pfam" id="PF00664">
    <property type="entry name" value="ABC_membrane"/>
    <property type="match status" value="1"/>
</dbReference>
<keyword evidence="9" id="KW-1185">Reference proteome</keyword>
<proteinExistence type="predicted"/>
<reference evidence="9" key="1">
    <citation type="journal article" date="2019" name="Int. J. Syst. Evol. Microbiol.">
        <title>The Global Catalogue of Microorganisms (GCM) 10K type strain sequencing project: providing services to taxonomists for standard genome sequencing and annotation.</title>
        <authorList>
            <consortium name="The Broad Institute Genomics Platform"/>
            <consortium name="The Broad Institute Genome Sequencing Center for Infectious Disease"/>
            <person name="Wu L."/>
            <person name="Ma J."/>
        </authorList>
    </citation>
    <scope>NUCLEOTIDE SEQUENCE [LARGE SCALE GENOMIC DNA]</scope>
    <source>
        <strain evidence="9">NBRC 102520</strain>
    </source>
</reference>
<evidence type="ECO:0000313" key="8">
    <source>
        <dbReference type="EMBL" id="GLR83499.1"/>
    </source>
</evidence>
<keyword evidence="8" id="KW-0067">ATP-binding</keyword>
<dbReference type="InterPro" id="IPR039421">
    <property type="entry name" value="Type_1_exporter"/>
</dbReference>
<dbReference type="SUPFAM" id="SSF52540">
    <property type="entry name" value="P-loop containing nucleoside triphosphate hydrolases"/>
    <property type="match status" value="1"/>
</dbReference>